<protein>
    <submittedName>
        <fullName evidence="2">Uncharacterized protein</fullName>
    </submittedName>
</protein>
<name>V4S4X3_STUCH</name>
<dbReference type="AlphaFoldDB" id="V4S4X3"/>
<accession>V4S4X3</accession>
<evidence type="ECO:0000313" key="3">
    <source>
        <dbReference type="Proteomes" id="UP000017822"/>
    </source>
</evidence>
<gene>
    <name evidence="2" type="ORF">F753_06655</name>
</gene>
<comment type="caution">
    <text evidence="2">The sequence shown here is derived from an EMBL/GenBank/DDBJ whole genome shotgun (WGS) entry which is preliminary data.</text>
</comment>
<feature type="region of interest" description="Disordered" evidence="1">
    <location>
        <begin position="10"/>
        <end position="144"/>
    </location>
</feature>
<organism evidence="2 3">
    <name type="scientific">Stutzerimonas chloritidismutans AW-1</name>
    <dbReference type="NCBI Taxonomy" id="1263865"/>
    <lineage>
        <taxon>Bacteria</taxon>
        <taxon>Pseudomonadati</taxon>
        <taxon>Pseudomonadota</taxon>
        <taxon>Gammaproteobacteria</taxon>
        <taxon>Pseudomonadales</taxon>
        <taxon>Pseudomonadaceae</taxon>
        <taxon>Stutzerimonas</taxon>
    </lineage>
</organism>
<evidence type="ECO:0000256" key="1">
    <source>
        <dbReference type="SAM" id="MobiDB-lite"/>
    </source>
</evidence>
<sequence length="144" mass="16402">MQRVQFVFVREQLDDDDGAGKGQRHGDVYRLHGALTHQQREREAEDDGEGQLPEPRGQRHRPDIADMREVQLEPDHEQQHGDADLGQQMDLFGGVDRAEHRRAKQYADHDVGNQQWLAQAHGNRPDHRGNDQQQGEFGEGAVGE</sequence>
<dbReference type="Proteomes" id="UP000017822">
    <property type="component" value="Unassembled WGS sequence"/>
</dbReference>
<reference evidence="2 3" key="1">
    <citation type="submission" date="2013-07" db="EMBL/GenBank/DDBJ databases">
        <authorList>
            <person name="Schaap P.J."/>
            <person name="Mehboob F."/>
            <person name="Oosterkamp M.J."/>
            <person name="de Vos W.M."/>
            <person name="Stams A.J.M."/>
            <person name="Koehorst J.J."/>
        </authorList>
    </citation>
    <scope>NUCLEOTIDE SEQUENCE [LARGE SCALE GENOMIC DNA]</scope>
    <source>
        <strain evidence="2 3">AW-1</strain>
    </source>
</reference>
<dbReference type="EMBL" id="AOFQ01000018">
    <property type="protein sequence ID" value="ESR00172.1"/>
    <property type="molecule type" value="Genomic_DNA"/>
</dbReference>
<proteinExistence type="predicted"/>
<evidence type="ECO:0000313" key="2">
    <source>
        <dbReference type="EMBL" id="ESR00172.1"/>
    </source>
</evidence>
<feature type="compositionally biased region" description="Basic and acidic residues" evidence="1">
    <location>
        <begin position="56"/>
        <end position="83"/>
    </location>
</feature>